<organism evidence="1 2">
    <name type="scientific">Camellia lanceoleosa</name>
    <dbReference type="NCBI Taxonomy" id="1840588"/>
    <lineage>
        <taxon>Eukaryota</taxon>
        <taxon>Viridiplantae</taxon>
        <taxon>Streptophyta</taxon>
        <taxon>Embryophyta</taxon>
        <taxon>Tracheophyta</taxon>
        <taxon>Spermatophyta</taxon>
        <taxon>Magnoliopsida</taxon>
        <taxon>eudicotyledons</taxon>
        <taxon>Gunneridae</taxon>
        <taxon>Pentapetalae</taxon>
        <taxon>asterids</taxon>
        <taxon>Ericales</taxon>
        <taxon>Theaceae</taxon>
        <taxon>Camellia</taxon>
    </lineage>
</organism>
<protein>
    <submittedName>
        <fullName evidence="1">Vacuolar-sorting protein BRO1</fullName>
    </submittedName>
</protein>
<proteinExistence type="predicted"/>
<comment type="caution">
    <text evidence="1">The sequence shown here is derived from an EMBL/GenBank/DDBJ whole genome shotgun (WGS) entry which is preliminary data.</text>
</comment>
<keyword evidence="2" id="KW-1185">Reference proteome</keyword>
<evidence type="ECO:0000313" key="1">
    <source>
        <dbReference type="EMBL" id="KAI8021965.1"/>
    </source>
</evidence>
<name>A0ACC0I9A1_9ERIC</name>
<gene>
    <name evidence="1" type="ORF">LOK49_LG03G03256</name>
</gene>
<sequence length="110" mass="11960">MVVKSSKAEKNAVTVDLYRPLPNYIVFNYSEREAQDVKDDLQTLKQLRSDLECEPRLSLSSVKILTGATSPLMRPSSAEAVVAEGSPVVVDVTDVDDGTNVDDVDHGPNV</sequence>
<dbReference type="Proteomes" id="UP001060215">
    <property type="component" value="Chromosome 6"/>
</dbReference>
<evidence type="ECO:0000313" key="2">
    <source>
        <dbReference type="Proteomes" id="UP001060215"/>
    </source>
</evidence>
<dbReference type="EMBL" id="CM045763">
    <property type="protein sequence ID" value="KAI8021965.1"/>
    <property type="molecule type" value="Genomic_DNA"/>
</dbReference>
<reference evidence="1 2" key="1">
    <citation type="journal article" date="2022" name="Plant J.">
        <title>Chromosome-level genome of Camellia lanceoleosa provides a valuable resource for understanding genome evolution and self-incompatibility.</title>
        <authorList>
            <person name="Gong W."/>
            <person name="Xiao S."/>
            <person name="Wang L."/>
            <person name="Liao Z."/>
            <person name="Chang Y."/>
            <person name="Mo W."/>
            <person name="Hu G."/>
            <person name="Li W."/>
            <person name="Zhao G."/>
            <person name="Zhu H."/>
            <person name="Hu X."/>
            <person name="Ji K."/>
            <person name="Xiang X."/>
            <person name="Song Q."/>
            <person name="Yuan D."/>
            <person name="Jin S."/>
            <person name="Zhang L."/>
        </authorList>
    </citation>
    <scope>NUCLEOTIDE SEQUENCE [LARGE SCALE GENOMIC DNA]</scope>
    <source>
        <strain evidence="1">SQ_2022a</strain>
    </source>
</reference>
<accession>A0ACC0I9A1</accession>